<accession>A0A8S0QJV1</accession>
<proteinExistence type="predicted"/>
<dbReference type="Gramene" id="OE9A117769T1">
    <property type="protein sequence ID" value="OE9A117769C1"/>
    <property type="gene ID" value="OE9A117769"/>
</dbReference>
<evidence type="ECO:0000313" key="1">
    <source>
        <dbReference type="EMBL" id="CAA2968247.1"/>
    </source>
</evidence>
<dbReference type="AlphaFoldDB" id="A0A8S0QJV1"/>
<comment type="caution">
    <text evidence="1">The sequence shown here is derived from an EMBL/GenBank/DDBJ whole genome shotgun (WGS) entry which is preliminary data.</text>
</comment>
<evidence type="ECO:0000313" key="2">
    <source>
        <dbReference type="Proteomes" id="UP000594638"/>
    </source>
</evidence>
<reference evidence="1 2" key="1">
    <citation type="submission" date="2019-12" db="EMBL/GenBank/DDBJ databases">
        <authorList>
            <person name="Alioto T."/>
            <person name="Alioto T."/>
            <person name="Gomez Garrido J."/>
        </authorList>
    </citation>
    <scope>NUCLEOTIDE SEQUENCE [LARGE SCALE GENOMIC DNA]</scope>
</reference>
<name>A0A8S0QJV1_OLEEU</name>
<gene>
    <name evidence="1" type="ORF">OLEA9_A117769</name>
</gene>
<keyword evidence="2" id="KW-1185">Reference proteome</keyword>
<protein>
    <submittedName>
        <fullName evidence="1">Uncharacterized protein</fullName>
    </submittedName>
</protein>
<dbReference type="EMBL" id="CACTIH010001901">
    <property type="protein sequence ID" value="CAA2968247.1"/>
    <property type="molecule type" value="Genomic_DNA"/>
</dbReference>
<sequence>MIPDSQFKKRISPMQIWQQRRFIINPAPAFDQSSLQGAFLPDPQASINDQYQLVHEPVTYTQGEVAMQLQSNILSSPQPLAHIPCDQCNVTLYNPLIPSKTRT</sequence>
<organism evidence="1 2">
    <name type="scientific">Olea europaea subsp. europaea</name>
    <dbReference type="NCBI Taxonomy" id="158383"/>
    <lineage>
        <taxon>Eukaryota</taxon>
        <taxon>Viridiplantae</taxon>
        <taxon>Streptophyta</taxon>
        <taxon>Embryophyta</taxon>
        <taxon>Tracheophyta</taxon>
        <taxon>Spermatophyta</taxon>
        <taxon>Magnoliopsida</taxon>
        <taxon>eudicotyledons</taxon>
        <taxon>Gunneridae</taxon>
        <taxon>Pentapetalae</taxon>
        <taxon>asterids</taxon>
        <taxon>lamiids</taxon>
        <taxon>Lamiales</taxon>
        <taxon>Oleaceae</taxon>
        <taxon>Oleeae</taxon>
        <taxon>Olea</taxon>
    </lineage>
</organism>
<dbReference type="Proteomes" id="UP000594638">
    <property type="component" value="Unassembled WGS sequence"/>
</dbReference>